<keyword evidence="2" id="KW-1185">Reference proteome</keyword>
<reference evidence="1 2" key="1">
    <citation type="submission" date="2018-07" db="EMBL/GenBank/DDBJ databases">
        <title>Chitinophaga K2CV101002-2 sp. nov., isolated from a monsoon evergreen broad-leaved forest soil.</title>
        <authorList>
            <person name="Lv Y."/>
        </authorList>
    </citation>
    <scope>NUCLEOTIDE SEQUENCE [LARGE SCALE GENOMIC DNA]</scope>
    <source>
        <strain evidence="1 2">GDMCC 1.1288</strain>
    </source>
</reference>
<comment type="caution">
    <text evidence="1">The sequence shown here is derived from an EMBL/GenBank/DDBJ whole genome shotgun (WGS) entry which is preliminary data.</text>
</comment>
<gene>
    <name evidence="1" type="ORF">DVR12_19550</name>
</gene>
<dbReference type="RefSeq" id="WP_116977472.1">
    <property type="nucleotide sequence ID" value="NZ_QPMM01000010.1"/>
</dbReference>
<dbReference type="Proteomes" id="UP000260644">
    <property type="component" value="Unassembled WGS sequence"/>
</dbReference>
<protein>
    <submittedName>
        <fullName evidence="1">Uncharacterized protein</fullName>
    </submittedName>
</protein>
<name>A0A3E1Y732_9BACT</name>
<dbReference type="OrthoDB" id="9825839at2"/>
<sequence>MRKKFLTWSLLCTCLIIEAQTPIKSRLTGVVEGIPNAPATLDEAYKIAKIKGQGTQHAITLPQGLYEDAKKKIDKIIGQLEANNTKTLTKEEAADEAVKRAASSNSFVAGSSEMQEAMKELQIKLQDEKFAEEFDAKSDKEKELYLKSLVKSHNVKGNPGTIGAATGNEIREFNALANEINTWKQSLMTKFYNKILQEDAKEHKSIDDKQKKALDALPVITSGEYSGPDPKKEKQINNEFFEDHVKLAKAKLDTTAKLWQNYKSEYLIGFANYDTKLAAIDYGYKYNLPEWRSGVAGLQKALLEIGNDLIYCNQKLTINAASWYVKSLDRSTTGTLNKTQTLALLYVSF</sequence>
<evidence type="ECO:0000313" key="1">
    <source>
        <dbReference type="EMBL" id="RFS20754.1"/>
    </source>
</evidence>
<proteinExistence type="predicted"/>
<accession>A0A3E1Y732</accession>
<dbReference type="AlphaFoldDB" id="A0A3E1Y732"/>
<organism evidence="1 2">
    <name type="scientific">Chitinophaga silvatica</name>
    <dbReference type="NCBI Taxonomy" id="2282649"/>
    <lineage>
        <taxon>Bacteria</taxon>
        <taxon>Pseudomonadati</taxon>
        <taxon>Bacteroidota</taxon>
        <taxon>Chitinophagia</taxon>
        <taxon>Chitinophagales</taxon>
        <taxon>Chitinophagaceae</taxon>
        <taxon>Chitinophaga</taxon>
    </lineage>
</organism>
<evidence type="ECO:0000313" key="2">
    <source>
        <dbReference type="Proteomes" id="UP000260644"/>
    </source>
</evidence>
<dbReference type="EMBL" id="QPMM01000010">
    <property type="protein sequence ID" value="RFS20754.1"/>
    <property type="molecule type" value="Genomic_DNA"/>
</dbReference>